<dbReference type="PROSITE" id="PS00198">
    <property type="entry name" value="4FE4S_FER_1"/>
    <property type="match status" value="1"/>
</dbReference>
<evidence type="ECO:0000313" key="6">
    <source>
        <dbReference type="EMBL" id="GAH35318.1"/>
    </source>
</evidence>
<evidence type="ECO:0000256" key="2">
    <source>
        <dbReference type="ARBA" id="ARBA00022723"/>
    </source>
</evidence>
<dbReference type="EMBL" id="BARU01006674">
    <property type="protein sequence ID" value="GAH35318.1"/>
    <property type="molecule type" value="Genomic_DNA"/>
</dbReference>
<dbReference type="InterPro" id="IPR017900">
    <property type="entry name" value="4Fe4S_Fe_S_CS"/>
</dbReference>
<evidence type="ECO:0000259" key="5">
    <source>
        <dbReference type="PROSITE" id="PS51379"/>
    </source>
</evidence>
<organism evidence="6">
    <name type="scientific">marine sediment metagenome</name>
    <dbReference type="NCBI Taxonomy" id="412755"/>
    <lineage>
        <taxon>unclassified sequences</taxon>
        <taxon>metagenomes</taxon>
        <taxon>ecological metagenomes</taxon>
    </lineage>
</organism>
<keyword evidence="2" id="KW-0479">Metal-binding</keyword>
<dbReference type="GO" id="GO:0051539">
    <property type="term" value="F:4 iron, 4 sulfur cluster binding"/>
    <property type="evidence" value="ECO:0007669"/>
    <property type="project" value="UniProtKB-KW"/>
</dbReference>
<protein>
    <recommendedName>
        <fullName evidence="5">4Fe-4S ferredoxin-type domain-containing protein</fullName>
    </recommendedName>
</protein>
<keyword evidence="3" id="KW-0408">Iron</keyword>
<dbReference type="Pfam" id="PF13247">
    <property type="entry name" value="Fer4_11"/>
    <property type="match status" value="1"/>
</dbReference>
<feature type="domain" description="4Fe-4S ferredoxin-type" evidence="5">
    <location>
        <begin position="45"/>
        <end position="74"/>
    </location>
</feature>
<dbReference type="PANTHER" id="PTHR43177:SF3">
    <property type="entry name" value="PROTEIN NRFC HOMOLOG"/>
    <property type="match status" value="1"/>
</dbReference>
<dbReference type="SUPFAM" id="SSF54862">
    <property type="entry name" value="4Fe-4S ferredoxins"/>
    <property type="match status" value="1"/>
</dbReference>
<evidence type="ECO:0000256" key="4">
    <source>
        <dbReference type="ARBA" id="ARBA00023014"/>
    </source>
</evidence>
<proteinExistence type="predicted"/>
<dbReference type="InterPro" id="IPR050954">
    <property type="entry name" value="ET_IronSulfur_Cluster-Binding"/>
</dbReference>
<keyword evidence="1" id="KW-0004">4Fe-4S</keyword>
<dbReference type="AlphaFoldDB" id="X1GQM6"/>
<reference evidence="6" key="1">
    <citation type="journal article" date="2014" name="Front. Microbiol.">
        <title>High frequency of phylogenetically diverse reductive dehalogenase-homologous genes in deep subseafloor sedimentary metagenomes.</title>
        <authorList>
            <person name="Kawai M."/>
            <person name="Futagami T."/>
            <person name="Toyoda A."/>
            <person name="Takaki Y."/>
            <person name="Nishi S."/>
            <person name="Hori S."/>
            <person name="Arai W."/>
            <person name="Tsubouchi T."/>
            <person name="Morono Y."/>
            <person name="Uchiyama I."/>
            <person name="Ito T."/>
            <person name="Fujiyama A."/>
            <person name="Inagaki F."/>
            <person name="Takami H."/>
        </authorList>
    </citation>
    <scope>NUCLEOTIDE SEQUENCE</scope>
    <source>
        <strain evidence="6">Expedition CK06-06</strain>
    </source>
</reference>
<dbReference type="PROSITE" id="PS51379">
    <property type="entry name" value="4FE4S_FER_2"/>
    <property type="match status" value="2"/>
</dbReference>
<accession>X1GQM6</accession>
<gene>
    <name evidence="6" type="ORF">S03H2_13146</name>
</gene>
<dbReference type="CDD" id="cd10551">
    <property type="entry name" value="PsrB"/>
    <property type="match status" value="1"/>
</dbReference>
<evidence type="ECO:0000256" key="1">
    <source>
        <dbReference type="ARBA" id="ARBA00022485"/>
    </source>
</evidence>
<dbReference type="GO" id="GO:0046872">
    <property type="term" value="F:metal ion binding"/>
    <property type="evidence" value="ECO:0007669"/>
    <property type="project" value="UniProtKB-KW"/>
</dbReference>
<evidence type="ECO:0000256" key="3">
    <source>
        <dbReference type="ARBA" id="ARBA00023004"/>
    </source>
</evidence>
<dbReference type="PANTHER" id="PTHR43177">
    <property type="entry name" value="PROTEIN NRFC"/>
    <property type="match status" value="1"/>
</dbReference>
<feature type="domain" description="4Fe-4S ferredoxin-type" evidence="5">
    <location>
        <begin position="13"/>
        <end position="44"/>
    </location>
</feature>
<name>X1GQM6_9ZZZZ</name>
<dbReference type="InterPro" id="IPR017896">
    <property type="entry name" value="4Fe4S_Fe-S-bd"/>
</dbReference>
<comment type="caution">
    <text evidence="6">The sequence shown here is derived from an EMBL/GenBank/DDBJ whole genome shotgun (WGS) entry which is preliminary data.</text>
</comment>
<keyword evidence="4" id="KW-0411">Iron-sulfur</keyword>
<sequence>MEKDTPKGVFPNLTLSFLPKLCNHCLNPPCVDVCPVDALQKRDDGPVLLNQDVCTLCKACATACPYEVIYINEKEGIAEKCNLCAHRIDEGLEPFCVICCEGQALHFGDLGDPTSKVSQLISTRENFQLKPEEGTSPSVFYCPPKQKRSL</sequence>
<dbReference type="Gene3D" id="3.30.70.20">
    <property type="match status" value="2"/>
</dbReference>